<evidence type="ECO:0000313" key="2">
    <source>
        <dbReference type="EMBL" id="KIK53895.1"/>
    </source>
</evidence>
<sequence length="410" mass="46111">MGSKTRQDWENTDSDSLDEVELYVRLMLSTKNGYPLWQPRPDDNLPEEYKREGVRVGDVLTLNGFGGFSFLFNVCLAPEHPVNAGRVPPDFKPLGGLDDSQRLVYRQQYEPESHIASNQSHIHKTQISYDLGPPQASTTSGFSFSATTPKGALLILPDGGKREDHVQYHSFAVYAADCAASWYAFADQLGFGLPNDAIYLVTGTDKARSWAVASYSDGGQDRAEPIVLDFVRKPTPTADTQQSGTTPRYFFPRIDYASAKSDQVENQCGAVFLRGFKIALRPDHQERFTIAPVYHPSDAINRWILENNSDVDVAMTHDNDWASLIREDEIEIPDDQELIRRISCTKDRKLVKSRSNNGKIFAWFVDPQKEQSALLQSQIPSSKLHSRSILVSALFVTLLSALIYYFYPRS</sequence>
<keyword evidence="1" id="KW-0812">Transmembrane</keyword>
<evidence type="ECO:0000256" key="1">
    <source>
        <dbReference type="SAM" id="Phobius"/>
    </source>
</evidence>
<dbReference type="HOGENOM" id="CLU_021108_6_2_1"/>
<name>A0A0D0ATT0_9AGAR</name>
<keyword evidence="1" id="KW-1133">Transmembrane helix</keyword>
<evidence type="ECO:0000313" key="3">
    <source>
        <dbReference type="Proteomes" id="UP000053593"/>
    </source>
</evidence>
<gene>
    <name evidence="2" type="ORF">GYMLUDRAFT_49088</name>
</gene>
<protein>
    <submittedName>
        <fullName evidence="2">Uncharacterized protein</fullName>
    </submittedName>
</protein>
<dbReference type="EMBL" id="KN834822">
    <property type="protein sequence ID" value="KIK53895.1"/>
    <property type="molecule type" value="Genomic_DNA"/>
</dbReference>
<dbReference type="OrthoDB" id="3222453at2759"/>
<proteinExistence type="predicted"/>
<dbReference type="Proteomes" id="UP000053593">
    <property type="component" value="Unassembled WGS sequence"/>
</dbReference>
<organism evidence="2 3">
    <name type="scientific">Collybiopsis luxurians FD-317 M1</name>
    <dbReference type="NCBI Taxonomy" id="944289"/>
    <lineage>
        <taxon>Eukaryota</taxon>
        <taxon>Fungi</taxon>
        <taxon>Dikarya</taxon>
        <taxon>Basidiomycota</taxon>
        <taxon>Agaricomycotina</taxon>
        <taxon>Agaricomycetes</taxon>
        <taxon>Agaricomycetidae</taxon>
        <taxon>Agaricales</taxon>
        <taxon>Marasmiineae</taxon>
        <taxon>Omphalotaceae</taxon>
        <taxon>Collybiopsis</taxon>
        <taxon>Collybiopsis luxurians</taxon>
    </lineage>
</organism>
<keyword evidence="1" id="KW-0472">Membrane</keyword>
<dbReference type="AlphaFoldDB" id="A0A0D0ATT0"/>
<reference evidence="2 3" key="1">
    <citation type="submission" date="2014-04" db="EMBL/GenBank/DDBJ databases">
        <title>Evolutionary Origins and Diversification of the Mycorrhizal Mutualists.</title>
        <authorList>
            <consortium name="DOE Joint Genome Institute"/>
            <consortium name="Mycorrhizal Genomics Consortium"/>
            <person name="Kohler A."/>
            <person name="Kuo A."/>
            <person name="Nagy L.G."/>
            <person name="Floudas D."/>
            <person name="Copeland A."/>
            <person name="Barry K.W."/>
            <person name="Cichocki N."/>
            <person name="Veneault-Fourrey C."/>
            <person name="LaButti K."/>
            <person name="Lindquist E.A."/>
            <person name="Lipzen A."/>
            <person name="Lundell T."/>
            <person name="Morin E."/>
            <person name="Murat C."/>
            <person name="Riley R."/>
            <person name="Ohm R."/>
            <person name="Sun H."/>
            <person name="Tunlid A."/>
            <person name="Henrissat B."/>
            <person name="Grigoriev I.V."/>
            <person name="Hibbett D.S."/>
            <person name="Martin F."/>
        </authorList>
    </citation>
    <scope>NUCLEOTIDE SEQUENCE [LARGE SCALE GENOMIC DNA]</scope>
    <source>
        <strain evidence="2 3">FD-317 M1</strain>
    </source>
</reference>
<feature type="transmembrane region" description="Helical" evidence="1">
    <location>
        <begin position="389"/>
        <end position="407"/>
    </location>
</feature>
<keyword evidence="3" id="KW-1185">Reference proteome</keyword>
<accession>A0A0D0ATT0</accession>